<dbReference type="InterPro" id="IPR000683">
    <property type="entry name" value="Gfo/Idh/MocA-like_OxRdtase_N"/>
</dbReference>
<keyword evidence="6" id="KW-1185">Reference proteome</keyword>
<dbReference type="Pfam" id="PF22725">
    <property type="entry name" value="GFO_IDH_MocA_C3"/>
    <property type="match status" value="1"/>
</dbReference>
<reference evidence="6" key="1">
    <citation type="journal article" date="2019" name="Int. J. Syst. Evol. Microbiol.">
        <title>The Global Catalogue of Microorganisms (GCM) 10K type strain sequencing project: providing services to taxonomists for standard genome sequencing and annotation.</title>
        <authorList>
            <consortium name="The Broad Institute Genomics Platform"/>
            <consortium name="The Broad Institute Genome Sequencing Center for Infectious Disease"/>
            <person name="Wu L."/>
            <person name="Ma J."/>
        </authorList>
    </citation>
    <scope>NUCLEOTIDE SEQUENCE [LARGE SCALE GENOMIC DNA]</scope>
    <source>
        <strain evidence="6">JCM 14304</strain>
    </source>
</reference>
<dbReference type="PANTHER" id="PTHR43708:SF5">
    <property type="entry name" value="CONSERVED EXPRESSED OXIDOREDUCTASE (EUROFUNG)-RELATED"/>
    <property type="match status" value="1"/>
</dbReference>
<gene>
    <name evidence="5" type="ORF">GCM10009742_46030</name>
</gene>
<evidence type="ECO:0000313" key="5">
    <source>
        <dbReference type="EMBL" id="GAA1594173.1"/>
    </source>
</evidence>
<keyword evidence="2" id="KW-0560">Oxidoreductase</keyword>
<name>A0ABP4PY59_9ACTN</name>
<dbReference type="RefSeq" id="WP_344194627.1">
    <property type="nucleotide sequence ID" value="NZ_BAAAND010000008.1"/>
</dbReference>
<sequence length="371" mass="41073">MTDEFTPHPGYTLALPAQPRPIAVVGAGGIVRDAHLPAYRKAGFEIASITDLRRDRAQQLADEYGIPRVYDEVARAVAAAPRDVVYDIALPPEAHVDVLEQLPDGAAVLLQKPLGNVLSEGVRTREVCRRKGLVAAVNTQLRFAPYVAVARQLIADGTIGELYDFEIRVSVRTPWEMFPYVLELDRLEINMHSVHYLDLIRSFLGDPTGVSAVTVKHPEKSHANSRSDIALTYGDRPVRVVVSTNHDHHFGERYEESYIKWEGTKGAVRVQLGLLLDYPRGGEDRLELVTDDRLADGWRPVPFEGSWFPDAFIGSMSVVQRYLEGSIPSLPTSVEDVFRTMAVVEAAYTSAAKGGEPPAYDLETSKGPTEW</sequence>
<dbReference type="SUPFAM" id="SSF51735">
    <property type="entry name" value="NAD(P)-binding Rossmann-fold domains"/>
    <property type="match status" value="1"/>
</dbReference>
<dbReference type="PANTHER" id="PTHR43708">
    <property type="entry name" value="CONSERVED EXPRESSED OXIDOREDUCTASE (EUROFUNG)"/>
    <property type="match status" value="1"/>
</dbReference>
<feature type="domain" description="GFO/IDH/MocA-like oxidoreductase" evidence="4">
    <location>
        <begin position="149"/>
        <end position="267"/>
    </location>
</feature>
<dbReference type="InterPro" id="IPR051317">
    <property type="entry name" value="Gfo/Idh/MocA_oxidoreduct"/>
</dbReference>
<evidence type="ECO:0000256" key="1">
    <source>
        <dbReference type="ARBA" id="ARBA00010928"/>
    </source>
</evidence>
<feature type="domain" description="Gfo/Idh/MocA-like oxidoreductase N-terminal" evidence="3">
    <location>
        <begin position="22"/>
        <end position="138"/>
    </location>
</feature>
<accession>A0ABP4PY59</accession>
<dbReference type="Pfam" id="PF01408">
    <property type="entry name" value="GFO_IDH_MocA"/>
    <property type="match status" value="1"/>
</dbReference>
<dbReference type="SUPFAM" id="SSF55347">
    <property type="entry name" value="Glyceraldehyde-3-phosphate dehydrogenase-like, C-terminal domain"/>
    <property type="match status" value="1"/>
</dbReference>
<dbReference type="EMBL" id="BAAAND010000008">
    <property type="protein sequence ID" value="GAA1594173.1"/>
    <property type="molecule type" value="Genomic_DNA"/>
</dbReference>
<evidence type="ECO:0000259" key="4">
    <source>
        <dbReference type="Pfam" id="PF22725"/>
    </source>
</evidence>
<proteinExistence type="inferred from homology"/>
<comment type="similarity">
    <text evidence="1">Belongs to the Gfo/Idh/MocA family.</text>
</comment>
<evidence type="ECO:0000256" key="2">
    <source>
        <dbReference type="ARBA" id="ARBA00023002"/>
    </source>
</evidence>
<comment type="caution">
    <text evidence="5">The sequence shown here is derived from an EMBL/GenBank/DDBJ whole genome shotgun (WGS) entry which is preliminary data.</text>
</comment>
<evidence type="ECO:0000313" key="6">
    <source>
        <dbReference type="Proteomes" id="UP001500190"/>
    </source>
</evidence>
<dbReference type="Gene3D" id="3.40.50.720">
    <property type="entry name" value="NAD(P)-binding Rossmann-like Domain"/>
    <property type="match status" value="1"/>
</dbReference>
<dbReference type="Gene3D" id="3.30.360.10">
    <property type="entry name" value="Dihydrodipicolinate Reductase, domain 2"/>
    <property type="match status" value="1"/>
</dbReference>
<protein>
    <submittedName>
        <fullName evidence="5">Gfo/Idh/MocA family oxidoreductase</fullName>
    </submittedName>
</protein>
<evidence type="ECO:0000259" key="3">
    <source>
        <dbReference type="Pfam" id="PF01408"/>
    </source>
</evidence>
<dbReference type="InterPro" id="IPR036291">
    <property type="entry name" value="NAD(P)-bd_dom_sf"/>
</dbReference>
<dbReference type="Proteomes" id="UP001500190">
    <property type="component" value="Unassembled WGS sequence"/>
</dbReference>
<organism evidence="5 6">
    <name type="scientific">Kribbella karoonensis</name>
    <dbReference type="NCBI Taxonomy" id="324851"/>
    <lineage>
        <taxon>Bacteria</taxon>
        <taxon>Bacillati</taxon>
        <taxon>Actinomycetota</taxon>
        <taxon>Actinomycetes</taxon>
        <taxon>Propionibacteriales</taxon>
        <taxon>Kribbellaceae</taxon>
        <taxon>Kribbella</taxon>
    </lineage>
</organism>
<dbReference type="InterPro" id="IPR055170">
    <property type="entry name" value="GFO_IDH_MocA-like_dom"/>
</dbReference>